<organism evidence="1 2">
    <name type="scientific">Pseudoxanthomonas taiwanensis</name>
    <dbReference type="NCBI Taxonomy" id="176598"/>
    <lineage>
        <taxon>Bacteria</taxon>
        <taxon>Pseudomonadati</taxon>
        <taxon>Pseudomonadota</taxon>
        <taxon>Gammaproteobacteria</taxon>
        <taxon>Lysobacterales</taxon>
        <taxon>Lysobacteraceae</taxon>
        <taxon>Pseudoxanthomonas</taxon>
    </lineage>
</organism>
<sequence length="204" mass="22855">MLITAHGCSIGVEVTQIQTPPEERESYSWMEEIVRRAERAYLDAGGPPVRVQLSFLPGTNLRGVDRREAGRSLAQFLLDPPGSVHSGISSVEPRNIPGPLSGHVLQLQFWSEPDPGPWQCIQAGPVEALTDEVPAAAIARRTERLPAYRNKGFDKYWLLICAPPENPACRFEDGRNFSPSTIESPFDRTFFYDGWQMFELGNRK</sequence>
<dbReference type="EMBL" id="PDWK01000001">
    <property type="protein sequence ID" value="KAF1691002.1"/>
    <property type="molecule type" value="Genomic_DNA"/>
</dbReference>
<dbReference type="AlphaFoldDB" id="A0A921TGW9"/>
<accession>A0A921TGW9</accession>
<evidence type="ECO:0000313" key="2">
    <source>
        <dbReference type="Proteomes" id="UP000717981"/>
    </source>
</evidence>
<gene>
    <name evidence="1" type="ORF">CR938_00585</name>
</gene>
<proteinExistence type="predicted"/>
<keyword evidence="2" id="KW-1185">Reference proteome</keyword>
<reference evidence="1" key="1">
    <citation type="submission" date="2017-10" db="EMBL/GenBank/DDBJ databases">
        <title>Whole genome sequencing of members of genus Pseudoxanthomonas.</title>
        <authorList>
            <person name="Kumar S."/>
            <person name="Bansal K."/>
            <person name="Kaur A."/>
            <person name="Patil P."/>
            <person name="Sharma S."/>
            <person name="Patil P.B."/>
        </authorList>
    </citation>
    <scope>NUCLEOTIDE SEQUENCE</scope>
    <source>
        <strain evidence="1">DSM 22914</strain>
    </source>
</reference>
<name>A0A921TGW9_9GAMM</name>
<comment type="caution">
    <text evidence="1">The sequence shown here is derived from an EMBL/GenBank/DDBJ whole genome shotgun (WGS) entry which is preliminary data.</text>
</comment>
<evidence type="ECO:0000313" key="1">
    <source>
        <dbReference type="EMBL" id="KAF1691002.1"/>
    </source>
</evidence>
<dbReference type="Proteomes" id="UP000717981">
    <property type="component" value="Unassembled WGS sequence"/>
</dbReference>
<protein>
    <submittedName>
        <fullName evidence="1">Uncharacterized protein</fullName>
    </submittedName>
</protein>